<organism evidence="1 2">
    <name type="scientific">Calocera cornea HHB12733</name>
    <dbReference type="NCBI Taxonomy" id="1353952"/>
    <lineage>
        <taxon>Eukaryota</taxon>
        <taxon>Fungi</taxon>
        <taxon>Dikarya</taxon>
        <taxon>Basidiomycota</taxon>
        <taxon>Agaricomycotina</taxon>
        <taxon>Dacrymycetes</taxon>
        <taxon>Dacrymycetales</taxon>
        <taxon>Dacrymycetaceae</taxon>
        <taxon>Calocera</taxon>
    </lineage>
</organism>
<dbReference type="AlphaFoldDB" id="A0A165BZM9"/>
<evidence type="ECO:0000313" key="2">
    <source>
        <dbReference type="Proteomes" id="UP000076842"/>
    </source>
</evidence>
<proteinExistence type="predicted"/>
<dbReference type="SUPFAM" id="SSF52047">
    <property type="entry name" value="RNI-like"/>
    <property type="match status" value="1"/>
</dbReference>
<evidence type="ECO:0000313" key="1">
    <source>
        <dbReference type="EMBL" id="KZT50009.1"/>
    </source>
</evidence>
<dbReference type="InterPro" id="IPR032675">
    <property type="entry name" value="LRR_dom_sf"/>
</dbReference>
<reference evidence="1 2" key="1">
    <citation type="journal article" date="2016" name="Mol. Biol. Evol.">
        <title>Comparative Genomics of Early-Diverging Mushroom-Forming Fungi Provides Insights into the Origins of Lignocellulose Decay Capabilities.</title>
        <authorList>
            <person name="Nagy L.G."/>
            <person name="Riley R."/>
            <person name="Tritt A."/>
            <person name="Adam C."/>
            <person name="Daum C."/>
            <person name="Floudas D."/>
            <person name="Sun H."/>
            <person name="Yadav J.S."/>
            <person name="Pangilinan J."/>
            <person name="Larsson K.H."/>
            <person name="Matsuura K."/>
            <person name="Barry K."/>
            <person name="Labutti K."/>
            <person name="Kuo R."/>
            <person name="Ohm R.A."/>
            <person name="Bhattacharya S.S."/>
            <person name="Shirouzu T."/>
            <person name="Yoshinaga Y."/>
            <person name="Martin F.M."/>
            <person name="Grigoriev I.V."/>
            <person name="Hibbett D.S."/>
        </authorList>
    </citation>
    <scope>NUCLEOTIDE SEQUENCE [LARGE SCALE GENOMIC DNA]</scope>
    <source>
        <strain evidence="1 2">HHB12733</strain>
    </source>
</reference>
<dbReference type="InParanoid" id="A0A165BZM9"/>
<protein>
    <recommendedName>
        <fullName evidence="3">F-box domain-containing protein</fullName>
    </recommendedName>
</protein>
<dbReference type="EMBL" id="KV424285">
    <property type="protein sequence ID" value="KZT50009.1"/>
    <property type="molecule type" value="Genomic_DNA"/>
</dbReference>
<sequence>MARVEALSLILLEKLDHETTDELWRWFQKPLKILRLTLGRTALPTLHYVWCGVVGMCATLQELHVLVEGYEDWGGVEWVTAGDALGCFDRLTHLSLKGFVEGVPELLPRSMKRMPRLLHLRIESISEAHQLLHLRCLSSLEQLQLEVLDMNKGMLGEVLELLASLSALSTLELVDITGRHEGPSLQLETPLWPVLDEHSSRYSTFPDFHVPCCTFEGRFKDVTVLIQHVTGLEELSIKMPAYMPMEESSRAIARYVVVHHSKSLRKLDLTLGTPATWAEDSPRDFLGLGMEELLQLRHLSAFRLLLTWSSRRSRSFMISIDDMWAMSTAWPVLERLVCGTDAPHALTLPADPGLGAPSILSLKDVLVLLPNWPTLRHLGVDCLSIEDFWNIPIWCNQLISLDIICAYLDRMAPLLGLHRSLRRLKGPQGETFTKVRIHRLMGAPGQPEPSFERMQNDWAQLAYLVKAYREDGSISVSPLESATLPA</sequence>
<evidence type="ECO:0008006" key="3">
    <source>
        <dbReference type="Google" id="ProtNLM"/>
    </source>
</evidence>
<dbReference type="Proteomes" id="UP000076842">
    <property type="component" value="Unassembled WGS sequence"/>
</dbReference>
<gene>
    <name evidence="1" type="ORF">CALCODRAFT_505154</name>
</gene>
<accession>A0A165BZM9</accession>
<dbReference type="Gene3D" id="3.80.10.10">
    <property type="entry name" value="Ribonuclease Inhibitor"/>
    <property type="match status" value="1"/>
</dbReference>
<keyword evidence="2" id="KW-1185">Reference proteome</keyword>
<name>A0A165BZM9_9BASI</name>